<dbReference type="AlphaFoldDB" id="A0AA41U895"/>
<gene>
    <name evidence="5" type="ORF">L1785_15820</name>
</gene>
<evidence type="ECO:0000256" key="2">
    <source>
        <dbReference type="SAM" id="MobiDB-lite"/>
    </source>
</evidence>
<reference evidence="5" key="1">
    <citation type="submission" date="2022-01" db="EMBL/GenBank/DDBJ databases">
        <title>Antribacter sp. nov., isolated from Guizhou of China.</title>
        <authorList>
            <person name="Chengliang C."/>
            <person name="Ya Z."/>
        </authorList>
    </citation>
    <scope>NUCLEOTIDE SEQUENCE</scope>
    <source>
        <strain evidence="5">KLBMP 9083</strain>
    </source>
</reference>
<feature type="region of interest" description="Disordered" evidence="2">
    <location>
        <begin position="740"/>
        <end position="789"/>
    </location>
</feature>
<keyword evidence="3" id="KW-0472">Membrane</keyword>
<evidence type="ECO:0000256" key="4">
    <source>
        <dbReference type="SAM" id="SignalP"/>
    </source>
</evidence>
<dbReference type="Pfam" id="PF12951">
    <property type="entry name" value="PATR"/>
    <property type="match status" value="2"/>
</dbReference>
<protein>
    <recommendedName>
        <fullName evidence="7">Autotransporter</fullName>
    </recommendedName>
</protein>
<sequence length="789" mass="80438">MLALTFAALPLADVPAQAATDITARVRANESVELAGDAVITLGDGEEVVYGGVFSGVGTLTVSGRGKLVLTADSDFQIPEDRQRQRLEVLGIKNHPYATFHDPDPPAVTVEAGATLQYGDGTGATGRVGHYPYDYPNFAWNALNHHIDGTLIVSVSGAPYHPGILSGGGVLNQTRFIWDGVYLAGDHSFSGTFVNGTVAYVGQREGYRTAFPNIARVVNYGSFIVDTPHDHDTVLSFDIFSREWGNDVNFHGAPDGSRIIMSGVYSWSDQGSETNPSLSDPGLNLRAVHKNINKRGVNIQGAIVQWGDGTHNRFFLPGTRETVYINLYTRRARGHLIFDYNGPVTLGAPISGGRYHDTMSAVAVGDVTVAGTPGNDVTFADQQNYDGATTIGNGAILRLGTGSPGEDSWLLTGTEFAKVVDDGTLVVHNAEKAIELSRVSGAGSFEQAGPAPVTLTGDISYSGPTTVSGGALVLAGASLASSAGLELSSPGAALDVTTAGDQTVNNLRGVEGSALRLGTAALTVASTEDTQYAGGVEGAGGLVKAGAATLTYTGTSTAQGPWAVTDGTLALAGAALAGDLVVDRTLAVTGATAVGGNLTLQGTSALQASTGAELTVAGTVTLGGGTLEIRHEDGAPLPAEFAVVTAGGGITGTFAGLDDGATLDVAGTEYEISYTGDRVLLSAPTPPAAVTGGEAAPDSAAAPEQGTGVSPVVVAVISLAALALAALAVVAVRRRRTAIPRHARRRTTGKPSGTEAGPLEEGPPSGIEDHASAAATAPTETLSVANPHQ</sequence>
<keyword evidence="3" id="KW-0812">Transmembrane</keyword>
<keyword evidence="3" id="KW-1133">Transmembrane helix</keyword>
<feature type="transmembrane region" description="Helical" evidence="3">
    <location>
        <begin position="712"/>
        <end position="732"/>
    </location>
</feature>
<evidence type="ECO:0000256" key="1">
    <source>
        <dbReference type="ARBA" id="ARBA00022729"/>
    </source>
</evidence>
<accession>A0AA41U895</accession>
<dbReference type="InterPro" id="IPR013425">
    <property type="entry name" value="Autotrns_rpt"/>
</dbReference>
<feature type="chain" id="PRO_5041319371" description="Autotransporter" evidence="4">
    <location>
        <begin position="19"/>
        <end position="789"/>
    </location>
</feature>
<evidence type="ECO:0000256" key="3">
    <source>
        <dbReference type="SAM" id="Phobius"/>
    </source>
</evidence>
<dbReference type="SUPFAM" id="SSF51126">
    <property type="entry name" value="Pectin lyase-like"/>
    <property type="match status" value="1"/>
</dbReference>
<proteinExistence type="predicted"/>
<dbReference type="EMBL" id="JAKGSG010000042">
    <property type="protein sequence ID" value="MCF4122446.1"/>
    <property type="molecule type" value="Genomic_DNA"/>
</dbReference>
<organism evidence="5 6">
    <name type="scientific">Antribacter soli</name>
    <dbReference type="NCBI Taxonomy" id="2910976"/>
    <lineage>
        <taxon>Bacteria</taxon>
        <taxon>Bacillati</taxon>
        <taxon>Actinomycetota</taxon>
        <taxon>Actinomycetes</taxon>
        <taxon>Micrococcales</taxon>
        <taxon>Promicromonosporaceae</taxon>
        <taxon>Antribacter</taxon>
    </lineage>
</organism>
<feature type="compositionally biased region" description="Polar residues" evidence="2">
    <location>
        <begin position="778"/>
        <end position="789"/>
    </location>
</feature>
<name>A0AA41U895_9MICO</name>
<dbReference type="NCBIfam" id="TIGR02601">
    <property type="entry name" value="autotrns_rpt"/>
    <property type="match status" value="1"/>
</dbReference>
<keyword evidence="6" id="KW-1185">Reference proteome</keyword>
<dbReference type="Proteomes" id="UP001165405">
    <property type="component" value="Unassembled WGS sequence"/>
</dbReference>
<feature type="signal peptide" evidence="4">
    <location>
        <begin position="1"/>
        <end position="18"/>
    </location>
</feature>
<evidence type="ECO:0000313" key="5">
    <source>
        <dbReference type="EMBL" id="MCF4122446.1"/>
    </source>
</evidence>
<dbReference type="RefSeq" id="WP_236090239.1">
    <property type="nucleotide sequence ID" value="NZ_JAKGSG010000042.1"/>
</dbReference>
<evidence type="ECO:0000313" key="6">
    <source>
        <dbReference type="Proteomes" id="UP001165405"/>
    </source>
</evidence>
<comment type="caution">
    <text evidence="5">The sequence shown here is derived from an EMBL/GenBank/DDBJ whole genome shotgun (WGS) entry which is preliminary data.</text>
</comment>
<keyword evidence="1 4" id="KW-0732">Signal</keyword>
<evidence type="ECO:0008006" key="7">
    <source>
        <dbReference type="Google" id="ProtNLM"/>
    </source>
</evidence>
<feature type="region of interest" description="Disordered" evidence="2">
    <location>
        <begin position="685"/>
        <end position="706"/>
    </location>
</feature>
<dbReference type="InterPro" id="IPR011050">
    <property type="entry name" value="Pectin_lyase_fold/virulence"/>
</dbReference>